<name>A0A929FAE4_LEPEC</name>
<dbReference type="Gene3D" id="2.40.128.20">
    <property type="match status" value="2"/>
</dbReference>
<dbReference type="RefSeq" id="WP_193994310.1">
    <property type="nucleotide sequence ID" value="NZ_JADEXP010000162.1"/>
</dbReference>
<organism evidence="3 4">
    <name type="scientific">Leptolyngbya cf. ectocarpi LEGE 11479</name>
    <dbReference type="NCBI Taxonomy" id="1828722"/>
    <lineage>
        <taxon>Bacteria</taxon>
        <taxon>Bacillati</taxon>
        <taxon>Cyanobacteriota</taxon>
        <taxon>Cyanophyceae</taxon>
        <taxon>Leptolyngbyales</taxon>
        <taxon>Leptolyngbyaceae</taxon>
        <taxon>Leptolyngbya group</taxon>
        <taxon>Leptolyngbya</taxon>
    </lineage>
</organism>
<evidence type="ECO:0000313" key="4">
    <source>
        <dbReference type="Proteomes" id="UP000615026"/>
    </source>
</evidence>
<evidence type="ECO:0000259" key="1">
    <source>
        <dbReference type="Pfam" id="PF12204"/>
    </source>
</evidence>
<dbReference type="GO" id="GO:0005886">
    <property type="term" value="C:plasma membrane"/>
    <property type="evidence" value="ECO:0007669"/>
    <property type="project" value="TreeGrafter"/>
</dbReference>
<proteinExistence type="predicted"/>
<dbReference type="AlphaFoldDB" id="A0A929FAE4"/>
<dbReference type="Proteomes" id="UP000615026">
    <property type="component" value="Unassembled WGS sequence"/>
</dbReference>
<evidence type="ECO:0000259" key="2">
    <source>
        <dbReference type="Pfam" id="PF21053"/>
    </source>
</evidence>
<dbReference type="InterPro" id="IPR048378">
    <property type="entry name" value="BFA1-like_C"/>
</dbReference>
<accession>A0A929FAE4</accession>
<keyword evidence="4" id="KW-1185">Reference proteome</keyword>
<dbReference type="InterPro" id="IPR012674">
    <property type="entry name" value="Calycin"/>
</dbReference>
<dbReference type="Pfam" id="PF12204">
    <property type="entry name" value="DUF3598_N"/>
    <property type="match status" value="1"/>
</dbReference>
<sequence length="270" mass="30022">MPNQWDNLFKNAGTWKGSFTRLTPDGTELSDVPSCLTLEPTSAASARFQVTRYPADQPPQETKTEFASINQSSLFCEDGSFTKGSTQWSPFSQFGTEFGLTLPNARFRLVQLFAPGGALSELVLIRETREGEPEVVRPMLSVDQLLGTWRGQAITYRTDWSIAAPTETELTVSQSSSNTILQTWRAGAATGQSQARLEGSRLIFENTGYQLLCLPNGGSSLCPQTIQRQTAFRCEVGWLMTSTTRLRLTREYRADGGWAQQTWIQEEKIA</sequence>
<dbReference type="PANTHER" id="PTHR33404:SF1">
    <property type="entry name" value="SLL0497 PROTEIN"/>
    <property type="match status" value="1"/>
</dbReference>
<dbReference type="EMBL" id="JADEXP010000162">
    <property type="protein sequence ID" value="MBE9068362.1"/>
    <property type="molecule type" value="Genomic_DNA"/>
</dbReference>
<comment type="caution">
    <text evidence="3">The sequence shown here is derived from an EMBL/GenBank/DDBJ whole genome shotgun (WGS) entry which is preliminary data.</text>
</comment>
<dbReference type="InterPro" id="IPR022017">
    <property type="entry name" value="BFA1-like_DUF3598"/>
</dbReference>
<reference evidence="3" key="1">
    <citation type="submission" date="2020-10" db="EMBL/GenBank/DDBJ databases">
        <authorList>
            <person name="Castelo-Branco R."/>
            <person name="Eusebio N."/>
            <person name="Adriana R."/>
            <person name="Vieira A."/>
            <person name="Brugerolle De Fraissinette N."/>
            <person name="Rezende De Castro R."/>
            <person name="Schneider M.P."/>
            <person name="Vasconcelos V."/>
            <person name="Leao P.N."/>
        </authorList>
    </citation>
    <scope>NUCLEOTIDE SEQUENCE</scope>
    <source>
        <strain evidence="3">LEGE 11479</strain>
    </source>
</reference>
<dbReference type="PANTHER" id="PTHR33404">
    <property type="entry name" value="CELL DIVISION TOPOLOGICAL SPECIFICITY FACTOR HOMOLOG, CHLOROPLASTIC"/>
    <property type="match status" value="1"/>
</dbReference>
<gene>
    <name evidence="3" type="ORF">IQ260_17050</name>
</gene>
<feature type="domain" description="Biogenesis factor required for ATP synthase 1-like C-terminal" evidence="2">
    <location>
        <begin position="137"/>
        <end position="269"/>
    </location>
</feature>
<protein>
    <submittedName>
        <fullName evidence="3">DUF3598 family protein</fullName>
    </submittedName>
</protein>
<dbReference type="GO" id="GO:0000918">
    <property type="term" value="P:division septum site selection"/>
    <property type="evidence" value="ECO:0007669"/>
    <property type="project" value="TreeGrafter"/>
</dbReference>
<dbReference type="Pfam" id="PF21053">
    <property type="entry name" value="BFA1_C"/>
    <property type="match status" value="1"/>
</dbReference>
<feature type="domain" description="DUF3598" evidence="1">
    <location>
        <begin position="2"/>
        <end position="131"/>
    </location>
</feature>
<evidence type="ECO:0000313" key="3">
    <source>
        <dbReference type="EMBL" id="MBE9068362.1"/>
    </source>
</evidence>
<dbReference type="SUPFAM" id="SSF50814">
    <property type="entry name" value="Lipocalins"/>
    <property type="match status" value="2"/>
</dbReference>